<evidence type="ECO:0000313" key="4">
    <source>
        <dbReference type="Proteomes" id="UP000642920"/>
    </source>
</evidence>
<evidence type="ECO:0008006" key="5">
    <source>
        <dbReference type="Google" id="ProtNLM"/>
    </source>
</evidence>
<reference evidence="3" key="1">
    <citation type="submission" date="2021-01" db="EMBL/GenBank/DDBJ databases">
        <title>Marivirga sp. nov., isolated from intertidal surface sediments.</title>
        <authorList>
            <person name="Zhang M."/>
        </authorList>
    </citation>
    <scope>NUCLEOTIDE SEQUENCE</scope>
    <source>
        <strain evidence="3">SM1354</strain>
    </source>
</reference>
<dbReference type="RefSeq" id="WP_201916587.1">
    <property type="nucleotide sequence ID" value="NZ_JAERQG010000001.1"/>
</dbReference>
<feature type="region of interest" description="Disordered" evidence="1">
    <location>
        <begin position="26"/>
        <end position="49"/>
    </location>
</feature>
<sequence>MRLILSFTLISSLLFSGSSFAQLQSRNASSNNANSKQNNQEQAPDTTKVNEYKPKVPKEFFIPTGIRIGTDLVALGIDAFGGKRERYEFQADIDIHRVYVAGSFGTSAYRSTGEGFDYSHEGNFYRIGLDANFLKYDPDYNTFTVGIRYATANFSEQLNVNSTDGVFGDYTESFTNDNVRARWFELTTGLRVNIFNNFYTGYTFRIQINRKIFNADEFRSYDIPGFGKAEFNNRWTFNYYLMYRIAWKEKGVMKRTR</sequence>
<feature type="chain" id="PRO_5037965724" description="Outer membrane protein beta-barrel domain-containing protein" evidence="2">
    <location>
        <begin position="22"/>
        <end position="257"/>
    </location>
</feature>
<organism evidence="3 4">
    <name type="scientific">Marivirga atlantica</name>
    <dbReference type="NCBI Taxonomy" id="1548457"/>
    <lineage>
        <taxon>Bacteria</taxon>
        <taxon>Pseudomonadati</taxon>
        <taxon>Bacteroidota</taxon>
        <taxon>Cytophagia</taxon>
        <taxon>Cytophagales</taxon>
        <taxon>Marivirgaceae</taxon>
        <taxon>Marivirga</taxon>
    </lineage>
</organism>
<dbReference type="Proteomes" id="UP000642920">
    <property type="component" value="Unassembled WGS sequence"/>
</dbReference>
<keyword evidence="2" id="KW-0732">Signal</keyword>
<dbReference type="InterPro" id="IPR046111">
    <property type="entry name" value="DUF6048"/>
</dbReference>
<protein>
    <recommendedName>
        <fullName evidence="5">Outer membrane protein beta-barrel domain-containing protein</fullName>
    </recommendedName>
</protein>
<keyword evidence="4" id="KW-1185">Reference proteome</keyword>
<proteinExistence type="predicted"/>
<name>A0A937A4Z2_9BACT</name>
<accession>A0A937A4Z2</accession>
<dbReference type="Pfam" id="PF19515">
    <property type="entry name" value="DUF6048"/>
    <property type="match status" value="1"/>
</dbReference>
<feature type="compositionally biased region" description="Low complexity" evidence="1">
    <location>
        <begin position="26"/>
        <end position="43"/>
    </location>
</feature>
<evidence type="ECO:0000313" key="3">
    <source>
        <dbReference type="EMBL" id="MBL0763702.1"/>
    </source>
</evidence>
<evidence type="ECO:0000256" key="1">
    <source>
        <dbReference type="SAM" id="MobiDB-lite"/>
    </source>
</evidence>
<evidence type="ECO:0000256" key="2">
    <source>
        <dbReference type="SAM" id="SignalP"/>
    </source>
</evidence>
<gene>
    <name evidence="3" type="ORF">JKP34_00475</name>
</gene>
<feature type="signal peptide" evidence="2">
    <location>
        <begin position="1"/>
        <end position="21"/>
    </location>
</feature>
<dbReference type="AlphaFoldDB" id="A0A937A4Z2"/>
<dbReference type="EMBL" id="JAERQG010000001">
    <property type="protein sequence ID" value="MBL0763702.1"/>
    <property type="molecule type" value="Genomic_DNA"/>
</dbReference>
<comment type="caution">
    <text evidence="3">The sequence shown here is derived from an EMBL/GenBank/DDBJ whole genome shotgun (WGS) entry which is preliminary data.</text>
</comment>